<evidence type="ECO:0000313" key="1">
    <source>
        <dbReference type="Proteomes" id="UP000887576"/>
    </source>
</evidence>
<organism evidence="1 2">
    <name type="scientific">Panagrolaimus sp. JU765</name>
    <dbReference type="NCBI Taxonomy" id="591449"/>
    <lineage>
        <taxon>Eukaryota</taxon>
        <taxon>Metazoa</taxon>
        <taxon>Ecdysozoa</taxon>
        <taxon>Nematoda</taxon>
        <taxon>Chromadorea</taxon>
        <taxon>Rhabditida</taxon>
        <taxon>Tylenchina</taxon>
        <taxon>Panagrolaimomorpha</taxon>
        <taxon>Panagrolaimoidea</taxon>
        <taxon>Panagrolaimidae</taxon>
        <taxon>Panagrolaimus</taxon>
    </lineage>
</organism>
<name>A0AC34QFD0_9BILA</name>
<dbReference type="WBParaSite" id="JU765_v2.g15811.t2">
    <property type="protein sequence ID" value="JU765_v2.g15811.t2"/>
    <property type="gene ID" value="JU765_v2.g15811"/>
</dbReference>
<evidence type="ECO:0000313" key="2">
    <source>
        <dbReference type="WBParaSite" id="JU765_v2.g15811.t2"/>
    </source>
</evidence>
<reference evidence="2" key="1">
    <citation type="submission" date="2022-11" db="UniProtKB">
        <authorList>
            <consortium name="WormBaseParasite"/>
        </authorList>
    </citation>
    <scope>IDENTIFICATION</scope>
</reference>
<accession>A0AC34QFD0</accession>
<proteinExistence type="predicted"/>
<protein>
    <submittedName>
        <fullName evidence="2">Solute carrier family 12 member 6</fullName>
    </submittedName>
</protein>
<dbReference type="Proteomes" id="UP000887576">
    <property type="component" value="Unplaced"/>
</dbReference>
<sequence length="1055" mass="116178">MRKKVVDSTGVQSTGSMQNNDKKAEEVTPVDESLLSMPNTSTPKLTNSPKKENDEKGGFFNFGSGRKSVESGGDANLALYEGDPMGSFLSNYVRGYTTPGPFEREESKKKKANLGVMLGVYLPTIQHILGVTMFIRLSWCVGIAGLGQTLLMLLLCCLCTFLTCISVSAVATNGIVESGGAYFMISRNLGPEFGSSVGILFYLANTVAAAMYLVGGVEILLLYICPWLTIGGVEVQTDTHVFGMMSHNLRIYGTILLLLEFAIVAMGVRFVQMLAPVSLAMVIISILACYAGGVEKTLNPSVAQGICMYGEHLLQAQIFMPPDTSLSQLCDYCTPNNTNLVTLLNGSGWTNMSMLACVSGYPGYASNALFDNLGTAYADLGEYLPGKIANRVLEVFQDHHTTFFHLLAIYFPAVTGILTGTNMSGDLKNPQLSIPRGTIAAQLTTSFIYFSLAIVFGAAISPALLRDKFGLSLNGGMVVAELAWPSKWVLLAGSFLSTFGAALQCLCSAPRLLQGIAKDDVIPVLAPFAKVTKKNEPFNGLIITTIIAELAILMGAMDSIAAVVDFFFLMCYAFVNLICALHSLLGAPNWRPRYTYYHWSLSLLGAGLCFFIMFSTHWDYALISVFLCGAIYKYVEWKGAKKEWGDGIRGLALSTAQYSLMKIEEEDVHPKNWRPQIMVLHSMPWSKELVDIRYLNLLNLASQLKAGKGLTIVVSFIRGEPNNKEDQKAARIVKERMDFDMKQVRLRGFAKALLYSEDQITGSLHTLIQSIGIGGLRPNTMLLSWPTRQPGDEQGDSEYHTFSEKLITGLSNGLCLLVAKGITEFPAGIRLTGNIDVYWIVQDGGLCILVAFLLKQSKVWRGCKLRIIAIAPEHENTVKLQSDLRKYVYELRIDADIMTVELVDPHVSKAAFERTLLMEERTGFLKQIRKRQMKQYNNQGSADSSPDVNDIKTDDNGDNDSDKPPNSITSEQEREKQLKSLDQSKVQKMHTAMVLNGIIQEHSSQSQLVLLNLPKAPKQKEGLENYIHYLEVLSDNVKRVLFVRGTGKEVITTES</sequence>